<dbReference type="PANTHER" id="PTHR11200:SF286">
    <property type="entry name" value="5-PHOSPHATASE, PUTATIVE (AFU_ORTHOLOGUE AFUA_5G07600)-RELATED"/>
    <property type="match status" value="1"/>
</dbReference>
<evidence type="ECO:0000256" key="1">
    <source>
        <dbReference type="SAM" id="MobiDB-lite"/>
    </source>
</evidence>
<protein>
    <recommendedName>
        <fullName evidence="2">Inositol polyphosphate-related phosphatase domain-containing protein</fullName>
    </recommendedName>
</protein>
<dbReference type="HOGENOM" id="CLU_025224_1_1_1"/>
<dbReference type="EMBL" id="KB445569">
    <property type="protein sequence ID" value="EMD97326.1"/>
    <property type="molecule type" value="Genomic_DNA"/>
</dbReference>
<dbReference type="InterPro" id="IPR046985">
    <property type="entry name" value="IP5"/>
</dbReference>
<dbReference type="InterPro" id="IPR000300">
    <property type="entry name" value="IPPc"/>
</dbReference>
<dbReference type="PANTHER" id="PTHR11200">
    <property type="entry name" value="INOSITOL 5-PHOSPHATASE"/>
    <property type="match status" value="1"/>
</dbReference>
<reference evidence="4" key="2">
    <citation type="journal article" date="2013" name="PLoS Genet.">
        <title>Comparative genome structure, secondary metabolite, and effector coding capacity across Cochliobolus pathogens.</title>
        <authorList>
            <person name="Condon B.J."/>
            <person name="Leng Y."/>
            <person name="Wu D."/>
            <person name="Bushley K.E."/>
            <person name="Ohm R.A."/>
            <person name="Otillar R."/>
            <person name="Martin J."/>
            <person name="Schackwitz W."/>
            <person name="Grimwood J."/>
            <person name="MohdZainudin N."/>
            <person name="Xue C."/>
            <person name="Wang R."/>
            <person name="Manning V.A."/>
            <person name="Dhillon B."/>
            <person name="Tu Z.J."/>
            <person name="Steffenson B.J."/>
            <person name="Salamov A."/>
            <person name="Sun H."/>
            <person name="Lowry S."/>
            <person name="LaButti K."/>
            <person name="Han J."/>
            <person name="Copeland A."/>
            <person name="Lindquist E."/>
            <person name="Barry K."/>
            <person name="Schmutz J."/>
            <person name="Baker S.E."/>
            <person name="Ciuffetti L.M."/>
            <person name="Grigoriev I.V."/>
            <person name="Zhong S."/>
            <person name="Turgeon B.G."/>
        </authorList>
    </citation>
    <scope>NUCLEOTIDE SEQUENCE [LARGE SCALE GENOMIC DNA]</scope>
    <source>
        <strain evidence="4">C5 / ATCC 48332 / race O</strain>
    </source>
</reference>
<name>M2UUV5_COCH5</name>
<reference evidence="3 4" key="1">
    <citation type="journal article" date="2012" name="PLoS Pathog.">
        <title>Diverse lifestyles and strategies of plant pathogenesis encoded in the genomes of eighteen Dothideomycetes fungi.</title>
        <authorList>
            <person name="Ohm R.A."/>
            <person name="Feau N."/>
            <person name="Henrissat B."/>
            <person name="Schoch C.L."/>
            <person name="Horwitz B.A."/>
            <person name="Barry K.W."/>
            <person name="Condon B.J."/>
            <person name="Copeland A.C."/>
            <person name="Dhillon B."/>
            <person name="Glaser F."/>
            <person name="Hesse C.N."/>
            <person name="Kosti I."/>
            <person name="LaButti K."/>
            <person name="Lindquist E.A."/>
            <person name="Lucas S."/>
            <person name="Salamov A.A."/>
            <person name="Bradshaw R.E."/>
            <person name="Ciuffetti L."/>
            <person name="Hamelin R.C."/>
            <person name="Kema G.H.J."/>
            <person name="Lawrence C."/>
            <person name="Scott J.A."/>
            <person name="Spatafora J.W."/>
            <person name="Turgeon B.G."/>
            <person name="de Wit P.J.G.M."/>
            <person name="Zhong S."/>
            <person name="Goodwin S.B."/>
            <person name="Grigoriev I.V."/>
        </authorList>
    </citation>
    <scope>NUCLEOTIDE SEQUENCE [LARGE SCALE GENOMIC DNA]</scope>
    <source>
        <strain evidence="4">C5 / ATCC 48332 / race O</strain>
    </source>
</reference>
<evidence type="ECO:0000313" key="3">
    <source>
        <dbReference type="EMBL" id="EMD97326.1"/>
    </source>
</evidence>
<dbReference type="STRING" id="701091.M2UUV5"/>
<proteinExistence type="predicted"/>
<dbReference type="Pfam" id="PF22669">
    <property type="entry name" value="Exo_endo_phos2"/>
    <property type="match status" value="1"/>
</dbReference>
<accession>M2UUV5</accession>
<evidence type="ECO:0000259" key="2">
    <source>
        <dbReference type="SMART" id="SM00128"/>
    </source>
</evidence>
<gene>
    <name evidence="3" type="ORF">COCHEDRAFT_1164101</name>
</gene>
<evidence type="ECO:0000313" key="4">
    <source>
        <dbReference type="Proteomes" id="UP000016936"/>
    </source>
</evidence>
<dbReference type="InterPro" id="IPR036691">
    <property type="entry name" value="Endo/exonu/phosph_ase_sf"/>
</dbReference>
<dbReference type="AlphaFoldDB" id="M2UUV5"/>
<dbReference type="SMART" id="SM00128">
    <property type="entry name" value="IPPc"/>
    <property type="match status" value="1"/>
</dbReference>
<feature type="domain" description="Inositol polyphosphate-related phosphatase" evidence="2">
    <location>
        <begin position="1"/>
        <end position="355"/>
    </location>
</feature>
<dbReference type="OMA" id="HRYPGWT"/>
<dbReference type="OrthoDB" id="62798at2759"/>
<sequence>MLELYLVTFNAARNLVDPQALAPSFFDALPKESPVPDIVAISLQEIAPIAYSFLGGSYLKPYFDRVTTTVQLAADLHSQGSGSLEHVATRSLGMTALMLFAKPAVLERVQWIQSAGAGVGFSNMGNKGAVAMRIGLACPGADDTLDLTFAAAHLAPMERNVEARNKDWENLVRNLVFVNGDETAYSSSEQRPLLAASPDAPADHNGLFTPGNHVFFYGDLNYRTSDSPPDGDAPKSYPQPTESESSSRHFSHLLKQDQLIREKDAKRTLHGFEELPITFPPTYKYSTSKHSLAGEVESWHWSKHRYPSWCDRILFLRAGSASDLEPQIYTALPIQPTSDHRPVALSLRVDEKPVKMGINEVFSRAPFDINPQWKARRDAARRWEVIVGVMSYLALTGRGQIILVTLLGVVAGALQICAQHALLSMPSKYFVLYGCNNAVSMGGVGVAKGLQTVSLQAMAHRDWNNWRLSLEPDSYDVGHAMEEEYASGCPQMSALDYPKSHFAEADVALSSGDSLSQSLTVSQMFVNDLHVSMPSSRLQMPDFRILQLQVWTRR</sequence>
<dbReference type="Proteomes" id="UP000016936">
    <property type="component" value="Unassembled WGS sequence"/>
</dbReference>
<dbReference type="Gene3D" id="3.60.10.10">
    <property type="entry name" value="Endonuclease/exonuclease/phosphatase"/>
    <property type="match status" value="1"/>
</dbReference>
<dbReference type="eggNOG" id="KOG0566">
    <property type="taxonomic scope" value="Eukaryota"/>
</dbReference>
<dbReference type="GO" id="GO:0046856">
    <property type="term" value="P:phosphatidylinositol dephosphorylation"/>
    <property type="evidence" value="ECO:0007669"/>
    <property type="project" value="InterPro"/>
</dbReference>
<dbReference type="SUPFAM" id="SSF56219">
    <property type="entry name" value="DNase I-like"/>
    <property type="match status" value="1"/>
</dbReference>
<feature type="region of interest" description="Disordered" evidence="1">
    <location>
        <begin position="226"/>
        <end position="251"/>
    </location>
</feature>
<organism evidence="3 4">
    <name type="scientific">Cochliobolus heterostrophus (strain C5 / ATCC 48332 / race O)</name>
    <name type="common">Southern corn leaf blight fungus</name>
    <name type="synonym">Bipolaris maydis</name>
    <dbReference type="NCBI Taxonomy" id="701091"/>
    <lineage>
        <taxon>Eukaryota</taxon>
        <taxon>Fungi</taxon>
        <taxon>Dikarya</taxon>
        <taxon>Ascomycota</taxon>
        <taxon>Pezizomycotina</taxon>
        <taxon>Dothideomycetes</taxon>
        <taxon>Pleosporomycetidae</taxon>
        <taxon>Pleosporales</taxon>
        <taxon>Pleosporineae</taxon>
        <taxon>Pleosporaceae</taxon>
        <taxon>Bipolaris</taxon>
    </lineage>
</organism>
<dbReference type="GO" id="GO:0004439">
    <property type="term" value="F:phosphatidylinositol-4,5-bisphosphate 5-phosphatase activity"/>
    <property type="evidence" value="ECO:0007669"/>
    <property type="project" value="TreeGrafter"/>
</dbReference>
<keyword evidence="4" id="KW-1185">Reference proteome</keyword>